<sequence>MTLVSQFGTRKTIRQAVGINSGKMVLISASANGSTTTFVTTDLFGASTNTYKGRRWLGTDSPNDEVKSRVISTAVTTDVYTLTLSPAVTSTLSGDTAELWEMDPEEIGSGASGGRGFINQAIREISDKAFDPEESLALHGDGRETRLDIPSEFAEIHRIDYRTSVETEIIDEATAIWDELAEPSNVTHSQQTEDAKLGSSFRMVVATGFSTGLLATKAFTTKDLSGMDFAEFWIKCSIATSAADLQLMLDDTAECASPLETLDVPALVADTWTYVRVALANPETDTAIISVGLNYTVDIGAATIWINDVKTVLNSTAKWVALQKHLWGVDVNARDLILTSVGRARVGYSLLKLVGGDKPVLLDADATASEVDDWYVICRATALTLRAHPQEGKDPNYWDLQAERAKMKHHLPANTRKVG</sequence>
<reference evidence="1" key="1">
    <citation type="journal article" date="2015" name="Nature">
        <title>Complex archaea that bridge the gap between prokaryotes and eukaryotes.</title>
        <authorList>
            <person name="Spang A."/>
            <person name="Saw J.H."/>
            <person name="Jorgensen S.L."/>
            <person name="Zaremba-Niedzwiedzka K."/>
            <person name="Martijn J."/>
            <person name="Lind A.E."/>
            <person name="van Eijk R."/>
            <person name="Schleper C."/>
            <person name="Guy L."/>
            <person name="Ettema T.J."/>
        </authorList>
    </citation>
    <scope>NUCLEOTIDE SEQUENCE</scope>
</reference>
<comment type="caution">
    <text evidence="1">The sequence shown here is derived from an EMBL/GenBank/DDBJ whole genome shotgun (WGS) entry which is preliminary data.</text>
</comment>
<protein>
    <submittedName>
        <fullName evidence="1">Uncharacterized protein</fullName>
    </submittedName>
</protein>
<name>A0A0F9T8P7_9ZZZZ</name>
<dbReference type="AlphaFoldDB" id="A0A0F9T8P7"/>
<evidence type="ECO:0000313" key="1">
    <source>
        <dbReference type="EMBL" id="KKN75604.1"/>
    </source>
</evidence>
<dbReference type="EMBL" id="LAZR01000306">
    <property type="protein sequence ID" value="KKN75604.1"/>
    <property type="molecule type" value="Genomic_DNA"/>
</dbReference>
<gene>
    <name evidence="1" type="ORF">LCGC14_0378420</name>
</gene>
<accession>A0A0F9T8P7</accession>
<organism evidence="1">
    <name type="scientific">marine sediment metagenome</name>
    <dbReference type="NCBI Taxonomy" id="412755"/>
    <lineage>
        <taxon>unclassified sequences</taxon>
        <taxon>metagenomes</taxon>
        <taxon>ecological metagenomes</taxon>
    </lineage>
</organism>
<proteinExistence type="predicted"/>